<feature type="compositionally biased region" description="Acidic residues" evidence="1">
    <location>
        <begin position="459"/>
        <end position="469"/>
    </location>
</feature>
<accession>A0A427YFY7</accession>
<evidence type="ECO:0000313" key="2">
    <source>
        <dbReference type="EMBL" id="RSH90085.1"/>
    </source>
</evidence>
<keyword evidence="3" id="KW-1185">Reference proteome</keyword>
<organism evidence="2 3">
    <name type="scientific">Saitozyma podzolica</name>
    <dbReference type="NCBI Taxonomy" id="1890683"/>
    <lineage>
        <taxon>Eukaryota</taxon>
        <taxon>Fungi</taxon>
        <taxon>Dikarya</taxon>
        <taxon>Basidiomycota</taxon>
        <taxon>Agaricomycotina</taxon>
        <taxon>Tremellomycetes</taxon>
        <taxon>Tremellales</taxon>
        <taxon>Trimorphomycetaceae</taxon>
        <taxon>Saitozyma</taxon>
    </lineage>
</organism>
<dbReference type="AlphaFoldDB" id="A0A427YFY7"/>
<gene>
    <name evidence="2" type="ORF">EHS25_001418</name>
</gene>
<evidence type="ECO:0008006" key="4">
    <source>
        <dbReference type="Google" id="ProtNLM"/>
    </source>
</evidence>
<name>A0A427YFY7_9TREE</name>
<protein>
    <recommendedName>
        <fullName evidence="4">CUE domain-containing protein</fullName>
    </recommendedName>
</protein>
<evidence type="ECO:0000313" key="3">
    <source>
        <dbReference type="Proteomes" id="UP000279259"/>
    </source>
</evidence>
<feature type="region of interest" description="Disordered" evidence="1">
    <location>
        <begin position="427"/>
        <end position="479"/>
    </location>
</feature>
<comment type="caution">
    <text evidence="2">The sequence shown here is derived from an EMBL/GenBank/DDBJ whole genome shotgun (WGS) entry which is preliminary data.</text>
</comment>
<dbReference type="EMBL" id="RSCD01000011">
    <property type="protein sequence ID" value="RSH90085.1"/>
    <property type="molecule type" value="Genomic_DNA"/>
</dbReference>
<evidence type="ECO:0000256" key="1">
    <source>
        <dbReference type="SAM" id="MobiDB-lite"/>
    </source>
</evidence>
<dbReference type="OrthoDB" id="5577209at2759"/>
<reference evidence="2 3" key="1">
    <citation type="submission" date="2018-11" db="EMBL/GenBank/DDBJ databases">
        <title>Genome sequence of Saitozyma podzolica DSM 27192.</title>
        <authorList>
            <person name="Aliyu H."/>
            <person name="Gorte O."/>
            <person name="Ochsenreither K."/>
        </authorList>
    </citation>
    <scope>NUCLEOTIDE SEQUENCE [LARGE SCALE GENOMIC DNA]</scope>
    <source>
        <strain evidence="2 3">DSM 27192</strain>
    </source>
</reference>
<dbReference type="Proteomes" id="UP000279259">
    <property type="component" value="Unassembled WGS sequence"/>
</dbReference>
<feature type="compositionally biased region" description="Acidic residues" evidence="1">
    <location>
        <begin position="436"/>
        <end position="445"/>
    </location>
</feature>
<dbReference type="STRING" id="1890683.A0A427YFY7"/>
<proteinExistence type="predicted"/>
<sequence length="565" mass="61068">MSTDLPSRPLPAHLASRALPALLAKLRPLSPSHLSFSHSLRGALHALALTRLHEPLRAAPPHSDVPLKLLLEVSQSGPPEILDLATVVDAALAYPTHPAQLSTLWGRAISHDPTLTDTVRTEILPSLIERLRLSPSAGTIRMVTYSLLTLSRAHEELLALLLSEADFIVPALKDAYAALPQVPRNEEEVRAKEGTILLCKAIQDAMGEIAKEGLLRLMGQSIADDLERLGSGTTDQDFVSALKRSRDEAARSDPRLTPLLNLFPTLSPRLLLSALDHPVFASSTSVAGYDAQAAPLIESILSGGSTLPTELIELREEVDHLSREQGGLAAAVPSTSSVLQDGSVSERVRVNGTATGSAPAASYERRNIFDDETLDFSRLRLGKDESTLPQLGNSIPDHLRDSILRLVETQKEEAEAEARAIAEARGGVYLPQTRDDDGDDLDEGTGDGAPSLRTKGGVDGDDSDAEEETGDKIVERRPSLGQSSVNVDIQTTLELAYIADARVFDRDANTRRSNARKQLREETGMDDGQLEGWRVMLERNPHKGAILARHTLVPSRPAREPSEAA</sequence>